<dbReference type="Proteomes" id="UP001164539">
    <property type="component" value="Chromosome 11"/>
</dbReference>
<gene>
    <name evidence="1" type="ORF">OWV82_019716</name>
</gene>
<dbReference type="EMBL" id="CM051404">
    <property type="protein sequence ID" value="KAJ4706006.1"/>
    <property type="molecule type" value="Genomic_DNA"/>
</dbReference>
<sequence>MDTPRPVHLDRTNANAGLNPSKKVRVIAKIRGFADLEAESANWVSVDKPKGGESSSVTVSFRDPWGSRKESYELDNFYQQNEGNDTMFSREVKPLISGVFDGFNATIIAYGAKGSGKTHVIQGSVKEPGLAPLAMAEILSMSEEIEKSISISFYEIFQDRVYDLLDPKRPEVQVLENGQGKIQLKGLSQVPVKSISEFQKLYISGYSSRKPVQKITMELPRRSHKGLIVHVSSESDALSVGKMNFVELAGYEDTRRKSGEGLNLVESTKVNKSIYALHNVVYALNANESHVPYRESKLTRMLQDSLGGKSRILMLACLNPSFCQDSMYMVSLASRSCQGINQTVLDTAKKNKSSARPMLLSSRKSQIPGSVSTIKRQIGSQMHASAKKAGGITSMMKGRKLFDEASHSTKPEKMAEKASSTSDIASTIRSFVQEQVFQESSVPDAMAAKDSTSVVEHAASSVTTINPQETAISDKDSFLHTQDNQGEVSINSDLKMLCIDEESQIIDKENNHSLINKDESPLISERLQEISNNLKQLISSTPLCIEMPPRNDTSSNIQVSANIVEPKTPDQSIVMYDKWEAANIKSPWETFNMRSSGMKTSLVQEYLKLLNTASKDDLKRLKGIGEKRATYILELREQSSEPFKNLDDLKDIGLSAKQIKGMMKKEVGDLFN</sequence>
<name>A0ACC1X3M1_MELAZ</name>
<evidence type="ECO:0000313" key="1">
    <source>
        <dbReference type="EMBL" id="KAJ4706006.1"/>
    </source>
</evidence>
<accession>A0ACC1X3M1</accession>
<protein>
    <submittedName>
        <fullName evidence="1">Kinesin-like protein</fullName>
    </submittedName>
</protein>
<organism evidence="1 2">
    <name type="scientific">Melia azedarach</name>
    <name type="common">Chinaberry tree</name>
    <dbReference type="NCBI Taxonomy" id="155640"/>
    <lineage>
        <taxon>Eukaryota</taxon>
        <taxon>Viridiplantae</taxon>
        <taxon>Streptophyta</taxon>
        <taxon>Embryophyta</taxon>
        <taxon>Tracheophyta</taxon>
        <taxon>Spermatophyta</taxon>
        <taxon>Magnoliopsida</taxon>
        <taxon>eudicotyledons</taxon>
        <taxon>Gunneridae</taxon>
        <taxon>Pentapetalae</taxon>
        <taxon>rosids</taxon>
        <taxon>malvids</taxon>
        <taxon>Sapindales</taxon>
        <taxon>Meliaceae</taxon>
        <taxon>Melia</taxon>
    </lineage>
</organism>
<comment type="caution">
    <text evidence="1">The sequence shown here is derived from an EMBL/GenBank/DDBJ whole genome shotgun (WGS) entry which is preliminary data.</text>
</comment>
<reference evidence="1 2" key="1">
    <citation type="journal article" date="2023" name="Science">
        <title>Complex scaffold remodeling in plant triterpene biosynthesis.</title>
        <authorList>
            <person name="De La Pena R."/>
            <person name="Hodgson H."/>
            <person name="Liu J.C."/>
            <person name="Stephenson M.J."/>
            <person name="Martin A.C."/>
            <person name="Owen C."/>
            <person name="Harkess A."/>
            <person name="Leebens-Mack J."/>
            <person name="Jimenez L.E."/>
            <person name="Osbourn A."/>
            <person name="Sattely E.S."/>
        </authorList>
    </citation>
    <scope>NUCLEOTIDE SEQUENCE [LARGE SCALE GENOMIC DNA]</scope>
    <source>
        <strain evidence="2">cv. JPN11</strain>
        <tissue evidence="1">Leaf</tissue>
    </source>
</reference>
<evidence type="ECO:0000313" key="2">
    <source>
        <dbReference type="Proteomes" id="UP001164539"/>
    </source>
</evidence>
<keyword evidence="2" id="KW-1185">Reference proteome</keyword>
<proteinExistence type="predicted"/>